<dbReference type="RefSeq" id="WP_173041960.1">
    <property type="nucleotide sequence ID" value="NZ_AP022870.1"/>
</dbReference>
<dbReference type="EMBL" id="AP022870">
    <property type="protein sequence ID" value="BCB82431.1"/>
    <property type="molecule type" value="Genomic_DNA"/>
</dbReference>
<proteinExistence type="predicted"/>
<dbReference type="Proteomes" id="UP000502508">
    <property type="component" value="Chromosome"/>
</dbReference>
<protein>
    <submittedName>
        <fullName evidence="2">Uncharacterized protein</fullName>
    </submittedName>
</protein>
<organism evidence="2 3">
    <name type="scientific">Phytohabitans flavus</name>
    <dbReference type="NCBI Taxonomy" id="1076124"/>
    <lineage>
        <taxon>Bacteria</taxon>
        <taxon>Bacillati</taxon>
        <taxon>Actinomycetota</taxon>
        <taxon>Actinomycetes</taxon>
        <taxon>Micromonosporales</taxon>
        <taxon>Micromonosporaceae</taxon>
    </lineage>
</organism>
<name>A0A6F8Y8Z7_9ACTN</name>
<keyword evidence="1" id="KW-1133">Transmembrane helix</keyword>
<keyword evidence="1" id="KW-0472">Membrane</keyword>
<evidence type="ECO:0000313" key="2">
    <source>
        <dbReference type="EMBL" id="BCB82431.1"/>
    </source>
</evidence>
<dbReference type="KEGG" id="pfla:Pflav_088410"/>
<reference evidence="2 3" key="1">
    <citation type="submission" date="2020-03" db="EMBL/GenBank/DDBJ databases">
        <title>Whole genome shotgun sequence of Phytohabitans flavus NBRC 107702.</title>
        <authorList>
            <person name="Komaki H."/>
            <person name="Tamura T."/>
        </authorList>
    </citation>
    <scope>NUCLEOTIDE SEQUENCE [LARGE SCALE GENOMIC DNA]</scope>
    <source>
        <strain evidence="2 3">NBRC 107702</strain>
    </source>
</reference>
<gene>
    <name evidence="2" type="ORF">Pflav_088410</name>
</gene>
<keyword evidence="3" id="KW-1185">Reference proteome</keyword>
<evidence type="ECO:0000256" key="1">
    <source>
        <dbReference type="SAM" id="Phobius"/>
    </source>
</evidence>
<sequence>MNVEDIVRAHADERLAVPLAEIERRAGRRPRRFAYAGVAVAIALAAVVGIGAVPSEPDPAPTAAALDSEAFARFCAAEQERVHPLMALPPLRFRLQDGDFVVWVYGHRGRIVTCRRDGIVTYEPPSGGWTETLRPRVLAPEGPLSWVVGMIPRGTERVEVVLPSGRTVPADTNEEFYAASWTGEAAMPVKVVATTRDQIFTFEDGYTSARPR</sequence>
<evidence type="ECO:0000313" key="3">
    <source>
        <dbReference type="Proteomes" id="UP000502508"/>
    </source>
</evidence>
<accession>A0A6F8Y8Z7</accession>
<reference evidence="2 3" key="2">
    <citation type="submission" date="2020-03" db="EMBL/GenBank/DDBJ databases">
        <authorList>
            <person name="Ichikawa N."/>
            <person name="Kimura A."/>
            <person name="Kitahashi Y."/>
            <person name="Uohara A."/>
        </authorList>
    </citation>
    <scope>NUCLEOTIDE SEQUENCE [LARGE SCALE GENOMIC DNA]</scope>
    <source>
        <strain evidence="2 3">NBRC 107702</strain>
    </source>
</reference>
<keyword evidence="1" id="KW-0812">Transmembrane</keyword>
<dbReference type="AlphaFoldDB" id="A0A6F8Y8Z7"/>
<feature type="transmembrane region" description="Helical" evidence="1">
    <location>
        <begin position="33"/>
        <end position="53"/>
    </location>
</feature>